<protein>
    <submittedName>
        <fullName evidence="1">Uncharacterized protein</fullName>
    </submittedName>
</protein>
<reference evidence="1 2" key="1">
    <citation type="journal article" date="2018" name="Nat. Ecol. Evol.">
        <title>Pezizomycetes genomes reveal the molecular basis of ectomycorrhizal truffle lifestyle.</title>
        <authorList>
            <person name="Murat C."/>
            <person name="Payen T."/>
            <person name="Noel B."/>
            <person name="Kuo A."/>
            <person name="Morin E."/>
            <person name="Chen J."/>
            <person name="Kohler A."/>
            <person name="Krizsan K."/>
            <person name="Balestrini R."/>
            <person name="Da Silva C."/>
            <person name="Montanini B."/>
            <person name="Hainaut M."/>
            <person name="Levati E."/>
            <person name="Barry K.W."/>
            <person name="Belfiori B."/>
            <person name="Cichocki N."/>
            <person name="Clum A."/>
            <person name="Dockter R.B."/>
            <person name="Fauchery L."/>
            <person name="Guy J."/>
            <person name="Iotti M."/>
            <person name="Le Tacon F."/>
            <person name="Lindquist E.A."/>
            <person name="Lipzen A."/>
            <person name="Malagnac F."/>
            <person name="Mello A."/>
            <person name="Molinier V."/>
            <person name="Miyauchi S."/>
            <person name="Poulain J."/>
            <person name="Riccioni C."/>
            <person name="Rubini A."/>
            <person name="Sitrit Y."/>
            <person name="Splivallo R."/>
            <person name="Traeger S."/>
            <person name="Wang M."/>
            <person name="Zifcakova L."/>
            <person name="Wipf D."/>
            <person name="Zambonelli A."/>
            <person name="Paolocci F."/>
            <person name="Nowrousian M."/>
            <person name="Ottonello S."/>
            <person name="Baldrian P."/>
            <person name="Spatafora J.W."/>
            <person name="Henrissat B."/>
            <person name="Nagy L.G."/>
            <person name="Aury J.M."/>
            <person name="Wincker P."/>
            <person name="Grigoriev I.V."/>
            <person name="Bonfante P."/>
            <person name="Martin F.M."/>
        </authorList>
    </citation>
    <scope>NUCLEOTIDE SEQUENCE [LARGE SCALE GENOMIC DNA]</scope>
    <source>
        <strain evidence="1 2">RN42</strain>
    </source>
</reference>
<sequence>MAGWYGDHAPPWMSRVVIHLGGETLRYCLCGGNVRKCCMLEYANRPEVGDRTSSDDDEDECLHLGPAVCRTVGRRMATNTTGSNGDGELGIGHSAKVIDGSRHGYSLHYARKSASEWAEDSSPGWTPFPSECTGRKICYEQGAKEEHQRPNTYREHEIDRTVVGAICLHHPWRSGSGVKVKKNRKKNGNRGISEDGVVCGVRGVGEIWEIDRSTVAH</sequence>
<dbReference type="AlphaFoldDB" id="A0A3N4HLK1"/>
<dbReference type="EMBL" id="ML119783">
    <property type="protein sequence ID" value="RPA74693.1"/>
    <property type="molecule type" value="Genomic_DNA"/>
</dbReference>
<name>A0A3N4HLK1_ASCIM</name>
<gene>
    <name evidence="1" type="ORF">BJ508DRAFT_312664</name>
</gene>
<evidence type="ECO:0000313" key="1">
    <source>
        <dbReference type="EMBL" id="RPA74693.1"/>
    </source>
</evidence>
<evidence type="ECO:0000313" key="2">
    <source>
        <dbReference type="Proteomes" id="UP000275078"/>
    </source>
</evidence>
<organism evidence="1 2">
    <name type="scientific">Ascobolus immersus RN42</name>
    <dbReference type="NCBI Taxonomy" id="1160509"/>
    <lineage>
        <taxon>Eukaryota</taxon>
        <taxon>Fungi</taxon>
        <taxon>Dikarya</taxon>
        <taxon>Ascomycota</taxon>
        <taxon>Pezizomycotina</taxon>
        <taxon>Pezizomycetes</taxon>
        <taxon>Pezizales</taxon>
        <taxon>Ascobolaceae</taxon>
        <taxon>Ascobolus</taxon>
    </lineage>
</organism>
<accession>A0A3N4HLK1</accession>
<keyword evidence="2" id="KW-1185">Reference proteome</keyword>
<dbReference type="Proteomes" id="UP000275078">
    <property type="component" value="Unassembled WGS sequence"/>
</dbReference>
<proteinExistence type="predicted"/>